<comment type="caution">
    <text evidence="1">The sequence shown here is derived from an EMBL/GenBank/DDBJ whole genome shotgun (WGS) entry which is preliminary data.</text>
</comment>
<dbReference type="PIRSF" id="PIRSF016624">
    <property type="entry name" value="Mu_prophg_I"/>
    <property type="match status" value="1"/>
</dbReference>
<dbReference type="InterPro" id="IPR012106">
    <property type="entry name" value="Phage_Mu_Gp1"/>
</dbReference>
<dbReference type="AlphaFoldDB" id="A0A7Y0SIG2"/>
<protein>
    <submittedName>
        <fullName evidence="1">Uncharacterized protein</fullName>
    </submittedName>
</protein>
<sequence>MKTHTFTPHPIAQAVLSANKGNEPLAVLTADLSTHDDGWYQLLPAGKFKAPDGRPTDTADGHWHLDADGAQAFIAATKALRDKVLVDYDHQTLYVEQTGKRAPAAAWLTASTDIEWREGQGIYIRPEWTSKAQSMIDEKEYAFLSAVFPYDKSGKPLYLRMAAITNDPGITKMESVAALAADFNVRLSKNGVDVNLYGETEDAFVNEALKKLLARLGITVDGELTDEMATAALSAIDALQTKADKVDDLETKVATLSAQDGKVDLSKYVPIDAYNGVVGELAILKAGTDQTSISSLIDTAKQDGKVVEAETDYLTQFGEQQGVASLKAMLEARPAIAALKATQTQGKKPPQDQVKQDDLTETEMAVLKATGLTKEQYLATKQEEA</sequence>
<dbReference type="Proteomes" id="UP000518904">
    <property type="component" value="Unassembled WGS sequence"/>
</dbReference>
<reference evidence="1 2" key="1">
    <citation type="submission" date="2020-04" db="EMBL/GenBank/DDBJ databases">
        <title>Whole-genome sequencing of Vibrio spp. from China reveals different genetic environments of blaCTX-M-14 among diverse lineages.</title>
        <authorList>
            <person name="Zheng Z."/>
            <person name="Ye L."/>
            <person name="Chen S."/>
        </authorList>
    </citation>
    <scope>NUCLEOTIDE SEQUENCE [LARGE SCALE GENOMIC DNA]</scope>
    <source>
        <strain evidence="1 2">Vb0551</strain>
    </source>
</reference>
<evidence type="ECO:0000313" key="1">
    <source>
        <dbReference type="EMBL" id="NMU84020.1"/>
    </source>
</evidence>
<dbReference type="Pfam" id="PF10123">
    <property type="entry name" value="Mu-like_Pro"/>
    <property type="match status" value="1"/>
</dbReference>
<dbReference type="EMBL" id="JABCLB010001328">
    <property type="protein sequence ID" value="NMU84020.1"/>
    <property type="molecule type" value="Genomic_DNA"/>
</dbReference>
<evidence type="ECO:0000313" key="2">
    <source>
        <dbReference type="Proteomes" id="UP000518904"/>
    </source>
</evidence>
<name>A0A7Y0SIG2_VIBPH</name>
<gene>
    <name evidence="1" type="ORF">HKB16_14120</name>
</gene>
<accession>A0A7Y0SIG2</accession>
<proteinExistence type="predicted"/>
<organism evidence="1 2">
    <name type="scientific">Vibrio parahaemolyticus</name>
    <dbReference type="NCBI Taxonomy" id="670"/>
    <lineage>
        <taxon>Bacteria</taxon>
        <taxon>Pseudomonadati</taxon>
        <taxon>Pseudomonadota</taxon>
        <taxon>Gammaproteobacteria</taxon>
        <taxon>Vibrionales</taxon>
        <taxon>Vibrionaceae</taxon>
        <taxon>Vibrio</taxon>
    </lineage>
</organism>
<dbReference type="RefSeq" id="WP_141179927.1">
    <property type="nucleotide sequence ID" value="NZ_CP041202.1"/>
</dbReference>